<name>A0A3L6FH79_MAIZE</name>
<sequence length="96" mass="11221">NLYYSIKITVSASTPLWLRPLLLPLPRPRIQAAPHGALPSTLHARHHRSAPTPRMQRYLRIARSAEHFPHRFSNRSTTFYPHPPMMKGPRIRRRDV</sequence>
<reference evidence="2" key="1">
    <citation type="journal article" date="2018" name="Nat. Genet.">
        <title>Extensive intraspecific gene order and gene structural variations between Mo17 and other maize genomes.</title>
        <authorList>
            <person name="Sun S."/>
            <person name="Zhou Y."/>
            <person name="Chen J."/>
            <person name="Shi J."/>
            <person name="Zhao H."/>
            <person name="Zhao H."/>
            <person name="Song W."/>
            <person name="Zhang M."/>
            <person name="Cui Y."/>
            <person name="Dong X."/>
            <person name="Liu H."/>
            <person name="Ma X."/>
            <person name="Jiao Y."/>
            <person name="Wang B."/>
            <person name="Wei X."/>
            <person name="Stein J.C."/>
            <person name="Glaubitz J.C."/>
            <person name="Lu F."/>
            <person name="Yu G."/>
            <person name="Liang C."/>
            <person name="Fengler K."/>
            <person name="Li B."/>
            <person name="Rafalski A."/>
            <person name="Schnable P.S."/>
            <person name="Ware D.H."/>
            <person name="Buckler E.S."/>
            <person name="Lai J."/>
        </authorList>
    </citation>
    <scope>NUCLEOTIDE SEQUENCE [LARGE SCALE GENOMIC DNA]</scope>
    <source>
        <tissue evidence="2">Seedling</tissue>
    </source>
</reference>
<gene>
    <name evidence="2" type="ORF">Zm00014a_026147</name>
</gene>
<feature type="non-terminal residue" evidence="2">
    <location>
        <position position="1"/>
    </location>
</feature>
<dbReference type="EMBL" id="NCVQ01000004">
    <property type="protein sequence ID" value="PWZ32200.1"/>
    <property type="molecule type" value="Genomic_DNA"/>
</dbReference>
<proteinExistence type="predicted"/>
<comment type="caution">
    <text evidence="2">The sequence shown here is derived from an EMBL/GenBank/DDBJ whole genome shotgun (WGS) entry which is preliminary data.</text>
</comment>
<accession>A0A3L6FH79</accession>
<organism evidence="2">
    <name type="scientific">Zea mays</name>
    <name type="common">Maize</name>
    <dbReference type="NCBI Taxonomy" id="4577"/>
    <lineage>
        <taxon>Eukaryota</taxon>
        <taxon>Viridiplantae</taxon>
        <taxon>Streptophyta</taxon>
        <taxon>Embryophyta</taxon>
        <taxon>Tracheophyta</taxon>
        <taxon>Spermatophyta</taxon>
        <taxon>Magnoliopsida</taxon>
        <taxon>Liliopsida</taxon>
        <taxon>Poales</taxon>
        <taxon>Poaceae</taxon>
        <taxon>PACMAD clade</taxon>
        <taxon>Panicoideae</taxon>
        <taxon>Andropogonodae</taxon>
        <taxon>Andropogoneae</taxon>
        <taxon>Tripsacinae</taxon>
        <taxon>Zea</taxon>
    </lineage>
</organism>
<feature type="region of interest" description="Disordered" evidence="1">
    <location>
        <begin position="72"/>
        <end position="96"/>
    </location>
</feature>
<evidence type="ECO:0000313" key="2">
    <source>
        <dbReference type="EMBL" id="PWZ32200.1"/>
    </source>
</evidence>
<dbReference type="AlphaFoldDB" id="A0A3L6FH79"/>
<evidence type="ECO:0000256" key="1">
    <source>
        <dbReference type="SAM" id="MobiDB-lite"/>
    </source>
</evidence>
<protein>
    <submittedName>
        <fullName evidence="2">Uncharacterized protein</fullName>
    </submittedName>
</protein>
<dbReference type="Proteomes" id="UP000251960">
    <property type="component" value="Chromosome 3"/>
</dbReference>